<keyword evidence="1" id="KW-0472">Membrane</keyword>
<gene>
    <name evidence="2" type="ORF">HRbin17_01837</name>
</gene>
<sequence length="220" mass="23463">MTVTMVHEATNDAVPCRSVRIAGALMLWTAVWQLSLGMFAFAAYAIAAPFGQTTNDVVLLVLGTLFLVLATANGLTGVGVLTGREGARKVAIGLQIWGIGANLVLLALNDLPILRVGQTLLCLWALWVLTRTKVRLICRPAPTMTTAMLLTASGFALFIACAGGFAIGGTIQRYTARPSPKRWLQIAWRTDFAAAQREARRTGKPLLVVFVAGGEPQAPC</sequence>
<feature type="transmembrane region" description="Helical" evidence="1">
    <location>
        <begin position="21"/>
        <end position="46"/>
    </location>
</feature>
<dbReference type="EMBL" id="BEHT01000024">
    <property type="protein sequence ID" value="GBC99315.1"/>
    <property type="molecule type" value="Genomic_DNA"/>
</dbReference>
<feature type="transmembrane region" description="Helical" evidence="1">
    <location>
        <begin position="149"/>
        <end position="171"/>
    </location>
</feature>
<dbReference type="Proteomes" id="UP000236173">
    <property type="component" value="Unassembled WGS sequence"/>
</dbReference>
<keyword evidence="1" id="KW-0812">Transmembrane</keyword>
<keyword evidence="1" id="KW-1133">Transmembrane helix</keyword>
<evidence type="ECO:0000256" key="1">
    <source>
        <dbReference type="SAM" id="Phobius"/>
    </source>
</evidence>
<organism evidence="2 3">
    <name type="scientific">Candidatus Fervidibacter japonicus</name>
    <dbReference type="NCBI Taxonomy" id="2035412"/>
    <lineage>
        <taxon>Bacteria</taxon>
        <taxon>Candidatus Fervidibacterota</taxon>
        <taxon>Candidatus Fervidibacter</taxon>
    </lineage>
</organism>
<accession>A0A2H5XDR8</accession>
<evidence type="ECO:0000313" key="3">
    <source>
        <dbReference type="Proteomes" id="UP000236173"/>
    </source>
</evidence>
<dbReference type="AlphaFoldDB" id="A0A2H5XDR8"/>
<proteinExistence type="predicted"/>
<name>A0A2H5XDR8_9BACT</name>
<feature type="transmembrane region" description="Helical" evidence="1">
    <location>
        <begin position="58"/>
        <end position="83"/>
    </location>
</feature>
<feature type="transmembrane region" description="Helical" evidence="1">
    <location>
        <begin position="90"/>
        <end position="107"/>
    </location>
</feature>
<comment type="caution">
    <text evidence="2">The sequence shown here is derived from an EMBL/GenBank/DDBJ whole genome shotgun (WGS) entry which is preliminary data.</text>
</comment>
<reference evidence="3" key="1">
    <citation type="submission" date="2017-09" db="EMBL/GenBank/DDBJ databases">
        <title>Metaegenomics of thermophilic ammonia-oxidizing enrichment culture.</title>
        <authorList>
            <person name="Kato S."/>
            <person name="Suzuki K."/>
        </authorList>
    </citation>
    <scope>NUCLEOTIDE SEQUENCE [LARGE SCALE GENOMIC DNA]</scope>
</reference>
<protein>
    <submittedName>
        <fullName evidence="2">Uncharacterized protein</fullName>
    </submittedName>
</protein>
<evidence type="ECO:0000313" key="2">
    <source>
        <dbReference type="EMBL" id="GBC99315.1"/>
    </source>
</evidence>